<evidence type="ECO:0000256" key="12">
    <source>
        <dbReference type="ARBA" id="ARBA00082897"/>
    </source>
</evidence>
<dbReference type="Pfam" id="PF00505">
    <property type="entry name" value="HMG_box"/>
    <property type="match status" value="1"/>
</dbReference>
<evidence type="ECO:0000256" key="3">
    <source>
        <dbReference type="ARBA" id="ARBA00022553"/>
    </source>
</evidence>
<keyword evidence="4" id="KW-0832">Ubl conjugation</keyword>
<dbReference type="GO" id="GO:0000981">
    <property type="term" value="F:DNA-binding transcription factor activity, RNA polymerase II-specific"/>
    <property type="evidence" value="ECO:0007669"/>
    <property type="project" value="TreeGrafter"/>
</dbReference>
<evidence type="ECO:0000256" key="14">
    <source>
        <dbReference type="SAM" id="MobiDB-lite"/>
    </source>
</evidence>
<dbReference type="AlphaFoldDB" id="A0A2I4CZT4"/>
<accession>A0A2I4CZT4</accession>
<dbReference type="InterPro" id="IPR036910">
    <property type="entry name" value="HMG_box_dom_sf"/>
</dbReference>
<evidence type="ECO:0000256" key="8">
    <source>
        <dbReference type="ARBA" id="ARBA00023242"/>
    </source>
</evidence>
<dbReference type="SMART" id="SM00398">
    <property type="entry name" value="HMG"/>
    <property type="match status" value="1"/>
</dbReference>
<dbReference type="FunFam" id="1.10.30.10:FF:000014">
    <property type="entry name" value="HMG box transcription factor BBX"/>
    <property type="match status" value="1"/>
</dbReference>
<dbReference type="InterPro" id="IPR019102">
    <property type="entry name" value="TF_HMG_box_BBX_DUF2028"/>
</dbReference>
<feature type="compositionally biased region" description="Acidic residues" evidence="14">
    <location>
        <begin position="39"/>
        <end position="53"/>
    </location>
</feature>
<evidence type="ECO:0000256" key="10">
    <source>
        <dbReference type="ARBA" id="ARBA00073049"/>
    </source>
</evidence>
<dbReference type="RefSeq" id="XP_013885495.1">
    <property type="nucleotide sequence ID" value="XM_014030041.1"/>
</dbReference>
<dbReference type="PANTHER" id="PTHR13059:SF10">
    <property type="entry name" value="HMG BOX TRANSCRIPTION FACTOR BBX"/>
    <property type="match status" value="1"/>
</dbReference>
<evidence type="ECO:0000256" key="4">
    <source>
        <dbReference type="ARBA" id="ARBA00022843"/>
    </source>
</evidence>
<dbReference type="OrthoDB" id="2377365at2759"/>
<dbReference type="CTD" id="56987"/>
<dbReference type="GO" id="GO:0005634">
    <property type="term" value="C:nucleus"/>
    <property type="evidence" value="ECO:0007669"/>
    <property type="project" value="UniProtKB-SubCell"/>
</dbReference>
<evidence type="ECO:0000256" key="5">
    <source>
        <dbReference type="ARBA" id="ARBA00023015"/>
    </source>
</evidence>
<feature type="region of interest" description="Disordered" evidence="14">
    <location>
        <begin position="228"/>
        <end position="255"/>
    </location>
</feature>
<feature type="region of interest" description="Disordered" evidence="14">
    <location>
        <begin position="523"/>
        <end position="556"/>
    </location>
</feature>
<feature type="compositionally biased region" description="Basic and acidic residues" evidence="14">
    <location>
        <begin position="824"/>
        <end position="835"/>
    </location>
</feature>
<dbReference type="Pfam" id="PF09667">
    <property type="entry name" value="DUF2028"/>
    <property type="match status" value="2"/>
</dbReference>
<evidence type="ECO:0000256" key="6">
    <source>
        <dbReference type="ARBA" id="ARBA00023125"/>
    </source>
</evidence>
<dbReference type="RefSeq" id="XP_013885494.1">
    <property type="nucleotide sequence ID" value="XM_014030040.1"/>
</dbReference>
<dbReference type="KEGG" id="alim:106533642"/>
<feature type="compositionally biased region" description="Polar residues" evidence="14">
    <location>
        <begin position="396"/>
        <end position="405"/>
    </location>
</feature>
<dbReference type="InterPro" id="IPR049523">
    <property type="entry name" value="BBX_HMG-box"/>
</dbReference>
<keyword evidence="3" id="KW-0597">Phosphoprotein</keyword>
<feature type="compositionally biased region" description="Acidic residues" evidence="14">
    <location>
        <begin position="242"/>
        <end position="253"/>
    </location>
</feature>
<dbReference type="PROSITE" id="PS50118">
    <property type="entry name" value="HMG_BOX_2"/>
    <property type="match status" value="1"/>
</dbReference>
<feature type="region of interest" description="Disordered" evidence="14">
    <location>
        <begin position="658"/>
        <end position="700"/>
    </location>
</feature>
<evidence type="ECO:0000256" key="7">
    <source>
        <dbReference type="ARBA" id="ARBA00023163"/>
    </source>
</evidence>
<keyword evidence="16" id="KW-1185">Reference proteome</keyword>
<comment type="function">
    <text evidence="9">Transcription factor that is necessary for cell cycle progression from G1 to S phase.</text>
</comment>
<evidence type="ECO:0000313" key="16">
    <source>
        <dbReference type="Proteomes" id="UP000192220"/>
    </source>
</evidence>
<feature type="compositionally biased region" description="Polar residues" evidence="14">
    <location>
        <begin position="771"/>
        <end position="786"/>
    </location>
</feature>
<organism evidence="16 18">
    <name type="scientific">Austrofundulus limnaeus</name>
    <name type="common">Annual killifish</name>
    <dbReference type="NCBI Taxonomy" id="52670"/>
    <lineage>
        <taxon>Eukaryota</taxon>
        <taxon>Metazoa</taxon>
        <taxon>Chordata</taxon>
        <taxon>Craniata</taxon>
        <taxon>Vertebrata</taxon>
        <taxon>Euteleostomi</taxon>
        <taxon>Actinopterygii</taxon>
        <taxon>Neopterygii</taxon>
        <taxon>Teleostei</taxon>
        <taxon>Neoteleostei</taxon>
        <taxon>Acanthomorphata</taxon>
        <taxon>Ovalentaria</taxon>
        <taxon>Atherinomorphae</taxon>
        <taxon>Cyprinodontiformes</taxon>
        <taxon>Rivulidae</taxon>
        <taxon>Austrofundulus</taxon>
    </lineage>
</organism>
<dbReference type="GeneID" id="106533642"/>
<evidence type="ECO:0000256" key="13">
    <source>
        <dbReference type="PROSITE-ProRule" id="PRU00267"/>
    </source>
</evidence>
<keyword evidence="5" id="KW-0805">Transcription regulation</keyword>
<feature type="region of interest" description="Disordered" evidence="14">
    <location>
        <begin position="1"/>
        <end position="21"/>
    </location>
</feature>
<feature type="region of interest" description="Disordered" evidence="14">
    <location>
        <begin position="315"/>
        <end position="335"/>
    </location>
</feature>
<dbReference type="CDD" id="cd21989">
    <property type="entry name" value="HMG-box_HBP2"/>
    <property type="match status" value="1"/>
</dbReference>
<keyword evidence="7" id="KW-0804">Transcription</keyword>
<dbReference type="InterPro" id="IPR009071">
    <property type="entry name" value="HMG_box_dom"/>
</dbReference>
<dbReference type="SUPFAM" id="SSF47095">
    <property type="entry name" value="HMG-box"/>
    <property type="match status" value="1"/>
</dbReference>
<feature type="compositionally biased region" description="Basic and acidic residues" evidence="14">
    <location>
        <begin position="527"/>
        <end position="556"/>
    </location>
</feature>
<dbReference type="InterPro" id="IPR052412">
    <property type="entry name" value="CC-Dev_Transcription_Reg"/>
</dbReference>
<dbReference type="PANTHER" id="PTHR13059">
    <property type="entry name" value="HMG-BOX TRANSCRIPTION FACTOR BBX"/>
    <property type="match status" value="1"/>
</dbReference>
<feature type="compositionally biased region" description="Basic and acidic residues" evidence="14">
    <location>
        <begin position="673"/>
        <end position="688"/>
    </location>
</feature>
<name>A0A2I4CZT4_AUSLI</name>
<feature type="domain" description="HMG box" evidence="15">
    <location>
        <begin position="84"/>
        <end position="152"/>
    </location>
</feature>
<evidence type="ECO:0000256" key="9">
    <source>
        <dbReference type="ARBA" id="ARBA00056859"/>
    </source>
</evidence>
<evidence type="ECO:0000313" key="17">
    <source>
        <dbReference type="RefSeq" id="XP_013885494.1"/>
    </source>
</evidence>
<protein>
    <recommendedName>
        <fullName evidence="10">HMG box transcription factor BBX</fullName>
    </recommendedName>
    <alternativeName>
        <fullName evidence="12">Bobby sox homolog</fullName>
    </alternativeName>
    <alternativeName>
        <fullName evidence="11">HMG box-containing protein 2</fullName>
    </alternativeName>
</protein>
<keyword evidence="8 13" id="KW-0539">Nucleus</keyword>
<feature type="DNA-binding region" description="HMG box" evidence="13">
    <location>
        <begin position="84"/>
        <end position="152"/>
    </location>
</feature>
<keyword evidence="2" id="KW-1017">Isopeptide bond</keyword>
<gene>
    <name evidence="17 18" type="primary">bbx</name>
</gene>
<feature type="region of interest" description="Disordered" evidence="14">
    <location>
        <begin position="36"/>
        <end position="85"/>
    </location>
</feature>
<keyword evidence="6 13" id="KW-0238">DNA-binding</keyword>
<feature type="compositionally biased region" description="Polar residues" evidence="14">
    <location>
        <begin position="369"/>
        <end position="380"/>
    </location>
</feature>
<dbReference type="GO" id="GO:0000977">
    <property type="term" value="F:RNA polymerase II transcription regulatory region sequence-specific DNA binding"/>
    <property type="evidence" value="ECO:0007669"/>
    <property type="project" value="TreeGrafter"/>
</dbReference>
<comment type="subcellular location">
    <subcellularLocation>
        <location evidence="1">Nucleus</location>
    </subcellularLocation>
</comment>
<evidence type="ECO:0000256" key="1">
    <source>
        <dbReference type="ARBA" id="ARBA00004123"/>
    </source>
</evidence>
<feature type="region of interest" description="Disordered" evidence="14">
    <location>
        <begin position="369"/>
        <end position="405"/>
    </location>
</feature>
<feature type="compositionally biased region" description="Polar residues" evidence="14">
    <location>
        <begin position="836"/>
        <end position="847"/>
    </location>
</feature>
<dbReference type="STRING" id="52670.A0A2I4CZT4"/>
<evidence type="ECO:0000313" key="18">
    <source>
        <dbReference type="RefSeq" id="XP_013885495.1"/>
    </source>
</evidence>
<evidence type="ECO:0000256" key="11">
    <source>
        <dbReference type="ARBA" id="ARBA00082639"/>
    </source>
</evidence>
<feature type="region of interest" description="Disordered" evidence="14">
    <location>
        <begin position="824"/>
        <end position="847"/>
    </location>
</feature>
<feature type="compositionally biased region" description="Basic residues" evidence="14">
    <location>
        <begin position="726"/>
        <end position="737"/>
    </location>
</feature>
<feature type="compositionally biased region" description="Basic and acidic residues" evidence="14">
    <location>
        <begin position="754"/>
        <end position="769"/>
    </location>
</feature>
<feature type="region of interest" description="Disordered" evidence="14">
    <location>
        <begin position="725"/>
        <end position="796"/>
    </location>
</feature>
<reference evidence="17 18" key="1">
    <citation type="submission" date="2025-04" db="UniProtKB">
        <authorList>
            <consortium name="RefSeq"/>
        </authorList>
    </citation>
    <scope>IDENTIFICATION</scope>
</reference>
<feature type="compositionally biased region" description="Polar residues" evidence="14">
    <location>
        <begin position="316"/>
        <end position="333"/>
    </location>
</feature>
<evidence type="ECO:0000256" key="2">
    <source>
        <dbReference type="ARBA" id="ARBA00022499"/>
    </source>
</evidence>
<sequence>MKSGGRAKEPPVAGEITGKRPKRKCLQWHPLLSKKALDFSEEEEEEDEEDLEDLEKQPVLCSKDQVQSGSTTEETEEDSSEQRARRPMNAFLLFCKRHRSLVRQEHPRLDNRGATKILADWWAVLEPKEKQKYTDMAKEYKDAFMKANPGYKWCPTTSKPVKTSSCQPVGSPRKKIWSLSCNSPKDSTAKKVPKSESLPQLNFAMADPTKMGGLSMLLLAGEQALTNREIPSSTKPSLPDKVDEESSCPEEKEEIPSQIIPNRVPDVPASRVKSTLSAVEESLLSVAPEGKPCGQSALFQLAEMCLASEAGKMDSAVTQPDDSSFSASLQQIPTKPEIKEEIVDTDHSSPSKHTSALCPSLSCVTSTSTDAIPPQNSCQSARVKKKNKKTEEAESNDNNEIPSSTKISKTCDHLVSNIDCVFSTIEAVARGAWMDTEDKPSKKICTSLTSGKSSLLRKKTNTKDKTFIKKKDEKLEDSSGLNGSFNVEMKGVSDINPKTETEAANMESTDLQANVVKLPHSHYSHSLAKEEDNEKNKERPSDAADKVNTENCGSRKSERSCKGALYKTLVSEGMLTSLRANIDRGKRGTFRTFDHDTNWTHDSCAVAQIGPNNPKKLKKSKSKDESSQCLGKLEEEFERKFNSLPQYSPLTFDKKATTVAKKKKPENSTNQEDAAKSAKGELSNKEAQIDSTSLDSAPKARPCAPVALMIPDVQGTTCMESLVGSQKRKARKTKITHLVRTADGSVSPAEGGATEDKTRDPNQEQDKKPLTQHNLCNETRCYSDSHSPGAENSGRSTVAQELPAFFSLTALAEVAAMENVHRDQRALAQSQKKELTQTPVLISCADQ</sequence>
<dbReference type="Proteomes" id="UP000192220">
    <property type="component" value="Unplaced"/>
</dbReference>
<dbReference type="Gene3D" id="1.10.30.10">
    <property type="entry name" value="High mobility group box domain"/>
    <property type="match status" value="1"/>
</dbReference>
<evidence type="ECO:0000259" key="15">
    <source>
        <dbReference type="PROSITE" id="PS50118"/>
    </source>
</evidence>
<proteinExistence type="predicted"/>